<organism evidence="1 2">
    <name type="scientific">Camellia lanceoleosa</name>
    <dbReference type="NCBI Taxonomy" id="1840588"/>
    <lineage>
        <taxon>Eukaryota</taxon>
        <taxon>Viridiplantae</taxon>
        <taxon>Streptophyta</taxon>
        <taxon>Embryophyta</taxon>
        <taxon>Tracheophyta</taxon>
        <taxon>Spermatophyta</taxon>
        <taxon>Magnoliopsida</taxon>
        <taxon>eudicotyledons</taxon>
        <taxon>Gunneridae</taxon>
        <taxon>Pentapetalae</taxon>
        <taxon>asterids</taxon>
        <taxon>Ericales</taxon>
        <taxon>Theaceae</taxon>
        <taxon>Camellia</taxon>
    </lineage>
</organism>
<sequence length="84" mass="9437">MKMMSCGGLPKRRHQDKGSEDDDDDDDVEDLFGIEEAEESDEAETTSDDSDKEIDDDAMFHMDTYLARILKEHKNLAGGETAHS</sequence>
<evidence type="ECO:0000313" key="2">
    <source>
        <dbReference type="Proteomes" id="UP001060215"/>
    </source>
</evidence>
<comment type="caution">
    <text evidence="1">The sequence shown here is derived from an EMBL/GenBank/DDBJ whole genome shotgun (WGS) entry which is preliminary data.</text>
</comment>
<reference evidence="1 2" key="1">
    <citation type="journal article" date="2022" name="Plant J.">
        <title>Chromosome-level genome of Camellia lanceoleosa provides a valuable resource for understanding genome evolution and self-incompatibility.</title>
        <authorList>
            <person name="Gong W."/>
            <person name="Xiao S."/>
            <person name="Wang L."/>
            <person name="Liao Z."/>
            <person name="Chang Y."/>
            <person name="Mo W."/>
            <person name="Hu G."/>
            <person name="Li W."/>
            <person name="Zhao G."/>
            <person name="Zhu H."/>
            <person name="Hu X."/>
            <person name="Ji K."/>
            <person name="Xiang X."/>
            <person name="Song Q."/>
            <person name="Yuan D."/>
            <person name="Jin S."/>
            <person name="Zhang L."/>
        </authorList>
    </citation>
    <scope>NUCLEOTIDE SEQUENCE [LARGE SCALE GENOMIC DNA]</scope>
    <source>
        <strain evidence="1">SQ_2022a</strain>
    </source>
</reference>
<accession>A0ACC0IQM4</accession>
<proteinExistence type="predicted"/>
<protein>
    <submittedName>
        <fullName evidence="1">Uncharacterized protein</fullName>
    </submittedName>
</protein>
<evidence type="ECO:0000313" key="1">
    <source>
        <dbReference type="EMBL" id="KAI8027180.1"/>
    </source>
</evidence>
<name>A0ACC0IQM4_9ERIC</name>
<gene>
    <name evidence="1" type="ORF">LOK49_LG02G03170</name>
</gene>
<dbReference type="EMBL" id="CM045760">
    <property type="protein sequence ID" value="KAI8027180.1"/>
    <property type="molecule type" value="Genomic_DNA"/>
</dbReference>
<dbReference type="Proteomes" id="UP001060215">
    <property type="component" value="Chromosome 3"/>
</dbReference>
<keyword evidence="2" id="KW-1185">Reference proteome</keyword>